<protein>
    <recommendedName>
        <fullName evidence="2">glutathione-specific gamma-glutamylcyclotransferase</fullName>
        <ecNumber evidence="2">4.3.2.7</ecNumber>
    </recommendedName>
</protein>
<keyword evidence="3" id="KW-0456">Lyase</keyword>
<evidence type="ECO:0000313" key="7">
    <source>
        <dbReference type="Proteomes" id="UP000078046"/>
    </source>
</evidence>
<feature type="signal peptide" evidence="5">
    <location>
        <begin position="1"/>
        <end position="15"/>
    </location>
</feature>
<name>A0A177B779_9BILA</name>
<dbReference type="InterPro" id="IPR006597">
    <property type="entry name" value="Sel1-like"/>
</dbReference>
<dbReference type="InterPro" id="IPR011990">
    <property type="entry name" value="TPR-like_helical_dom_sf"/>
</dbReference>
<evidence type="ECO:0000313" key="6">
    <source>
        <dbReference type="EMBL" id="OAF69503.1"/>
    </source>
</evidence>
<dbReference type="Pfam" id="PF08238">
    <property type="entry name" value="Sel1"/>
    <property type="match status" value="4"/>
</dbReference>
<dbReference type="PANTHER" id="PTHR44444:SF6">
    <property type="entry name" value="LAMININ G DOMAIN-CONTAINING PROTEIN"/>
    <property type="match status" value="1"/>
</dbReference>
<dbReference type="Gene3D" id="3.10.490.10">
    <property type="entry name" value="Gamma-glutamyl cyclotransferase-like"/>
    <property type="match status" value="1"/>
</dbReference>
<evidence type="ECO:0000256" key="5">
    <source>
        <dbReference type="SAM" id="SignalP"/>
    </source>
</evidence>
<dbReference type="GO" id="GO:0061928">
    <property type="term" value="F:glutathione specific gamma-glutamylcyclotransferase activity"/>
    <property type="evidence" value="ECO:0007669"/>
    <property type="project" value="UniProtKB-EC"/>
</dbReference>
<gene>
    <name evidence="6" type="ORF">A3Q56_02752</name>
</gene>
<dbReference type="CDD" id="cd06661">
    <property type="entry name" value="GGCT_like"/>
    <property type="match status" value="1"/>
</dbReference>
<comment type="caution">
    <text evidence="6">The sequence shown here is derived from an EMBL/GenBank/DDBJ whole genome shotgun (WGS) entry which is preliminary data.</text>
</comment>
<evidence type="ECO:0000256" key="4">
    <source>
        <dbReference type="ARBA" id="ARBA00048073"/>
    </source>
</evidence>
<feature type="chain" id="PRO_5012723626" description="glutathione-specific gamma-glutamylcyclotransferase" evidence="5">
    <location>
        <begin position="16"/>
        <end position="1024"/>
    </location>
</feature>
<dbReference type="AlphaFoldDB" id="A0A177B779"/>
<comment type="catalytic activity">
    <reaction evidence="4">
        <text>glutathione = L-cysteinylglycine + 5-oxo-L-proline</text>
        <dbReference type="Rhea" id="RHEA:47724"/>
        <dbReference type="ChEBI" id="CHEBI:57925"/>
        <dbReference type="ChEBI" id="CHEBI:58402"/>
        <dbReference type="ChEBI" id="CHEBI:61694"/>
        <dbReference type="EC" id="4.3.2.7"/>
    </reaction>
</comment>
<evidence type="ECO:0000256" key="3">
    <source>
        <dbReference type="ARBA" id="ARBA00023239"/>
    </source>
</evidence>
<dbReference type="SUPFAM" id="SSF110857">
    <property type="entry name" value="Gamma-glutamyl cyclotransferase-like"/>
    <property type="match status" value="1"/>
</dbReference>
<dbReference type="SUPFAM" id="SSF81901">
    <property type="entry name" value="HCP-like"/>
    <property type="match status" value="1"/>
</dbReference>
<dbReference type="InterPro" id="IPR006840">
    <property type="entry name" value="ChaC"/>
</dbReference>
<organism evidence="6 7">
    <name type="scientific">Intoshia linei</name>
    <dbReference type="NCBI Taxonomy" id="1819745"/>
    <lineage>
        <taxon>Eukaryota</taxon>
        <taxon>Metazoa</taxon>
        <taxon>Spiralia</taxon>
        <taxon>Lophotrochozoa</taxon>
        <taxon>Mesozoa</taxon>
        <taxon>Orthonectida</taxon>
        <taxon>Rhopaluridae</taxon>
        <taxon>Intoshia</taxon>
    </lineage>
</organism>
<dbReference type="Proteomes" id="UP000078046">
    <property type="component" value="Unassembled WGS sequence"/>
</dbReference>
<dbReference type="GO" id="GO:0006751">
    <property type="term" value="P:glutathione catabolic process"/>
    <property type="evidence" value="ECO:0007669"/>
    <property type="project" value="InterPro"/>
</dbReference>
<evidence type="ECO:0000256" key="2">
    <source>
        <dbReference type="ARBA" id="ARBA00012344"/>
    </source>
</evidence>
<dbReference type="SMART" id="SM00671">
    <property type="entry name" value="SEL1"/>
    <property type="match status" value="4"/>
</dbReference>
<dbReference type="EMBL" id="LWCA01000271">
    <property type="protein sequence ID" value="OAF69503.1"/>
    <property type="molecule type" value="Genomic_DNA"/>
</dbReference>
<dbReference type="InterPro" id="IPR013024">
    <property type="entry name" value="GGCT-like"/>
</dbReference>
<comment type="similarity">
    <text evidence="1">Belongs to the gamma-glutamylcyclotransferase family. ChaC subfamily.</text>
</comment>
<dbReference type="EC" id="4.3.2.7" evidence="2"/>
<dbReference type="OrthoDB" id="272077at2759"/>
<dbReference type="Pfam" id="PF04752">
    <property type="entry name" value="ChaC"/>
    <property type="match status" value="1"/>
</dbReference>
<dbReference type="Gene3D" id="1.25.40.10">
    <property type="entry name" value="Tetratricopeptide repeat domain"/>
    <property type="match status" value="1"/>
</dbReference>
<keyword evidence="7" id="KW-1185">Reference proteome</keyword>
<evidence type="ECO:0000256" key="1">
    <source>
        <dbReference type="ARBA" id="ARBA00009662"/>
    </source>
</evidence>
<accession>A0A177B779</accession>
<dbReference type="PANTHER" id="PTHR44444">
    <property type="entry name" value="PROTEIN SEL-1 HOMOLOG 3"/>
    <property type="match status" value="1"/>
</dbReference>
<dbReference type="InterPro" id="IPR042756">
    <property type="entry name" value="Sel-1L3"/>
</dbReference>
<dbReference type="InterPro" id="IPR036568">
    <property type="entry name" value="GGCT-like_sf"/>
</dbReference>
<sequence>MNLYLIFIFIYAISAIEHRVPVFFNSNNKHGVLATDSKNWSNVVIIFSIYENCQVGEIANFKFSKEKYCSIFHAISLDASYLTTPSLFLDKNNCFVLLYSEIRNKNVVLMKTVHHLELLKIYKIELDITYLNEPTMKLYSWNVKLPPLLKNFIILETVTKHSQKLPFFESELLKQLINIRFKINFNAKRTKVILGSTKHLASSANFVLFYFKSNQNEYNAYSQNNVDYLNTFNLVNADIEYCQNYKIESEFCQTKMDILIIINSLLDRKILMSFKNICPSLTHVIKHYKYFKTQKCLINSNEIPIQKFHQYLMENNKHYFLLRHLILPKLKKYVLIQNEVNFNQAIKIIFPSIANFYYQKWKKESIKHLHTKNLHRAAFYDYESANFDQYILSKYEKLDMNYSIYSLIKCVISSHVPCIQTYLQLFDNNDEFLMQKIKYMYSREVVEHIIVERKINKATIRYENEYLEDNIVKRDVKTSHLMEWLEFKTKIDYIDVQQEAMNILSAMYHYGFSGMEQNLEKSSELYEKAAVQSEEKNFENESQNAMNYYNYGIVLLLGQGIEKDLSKGLEYLHKAIALGSSYAMNALGWYYYDILKNYRAGLMWFEKSVENGDNFDAAYNVASVYYYGNGKIIPIDRIKAYEYLKMAVSYDQIEAIALFSEYFNYGIPPIFSNTNEPKTHLQNILHQTLFECKKLRYIRDSLKNKTRNNLIWWEYMQLAEMGNSVSSYNAAYMIQNTEIETFKFNNIMDDDIILYLYKKSLKDIRLTSKIKALLEIAKIYTNKDIINHSIQYYLLAVNENSIQAVYELAHILNGVLPKDVSKEKYKIMQYIMDKYDNRYYYAFKNKMWIFTYGWLILQKDFFSNDTAFGYISGYQRSFTTISTRLWGTNMKPGLALNIEENNNESVYGVAYNVDDETINHMDRREGDAYQKRKVIFTAVDDKHNGKTIECLAYMCVKGHPSLSTETNLDIISQTICSSEGNEGPNHKYLFGIRDGLKKLNAPIDKCLEPLYQKVKQKLNTKNCT</sequence>
<reference evidence="6 7" key="1">
    <citation type="submission" date="2016-04" db="EMBL/GenBank/DDBJ databases">
        <title>The genome of Intoshia linei affirms orthonectids as highly simplified spiralians.</title>
        <authorList>
            <person name="Mikhailov K.V."/>
            <person name="Slusarev G.S."/>
            <person name="Nikitin M.A."/>
            <person name="Logacheva M.D."/>
            <person name="Penin A."/>
            <person name="Aleoshin V."/>
            <person name="Panchin Y.V."/>
        </authorList>
    </citation>
    <scope>NUCLEOTIDE SEQUENCE [LARGE SCALE GENOMIC DNA]</scope>
    <source>
        <strain evidence="6">Intl2013</strain>
        <tissue evidence="6">Whole animal</tissue>
    </source>
</reference>
<keyword evidence="5" id="KW-0732">Signal</keyword>
<proteinExistence type="inferred from homology"/>